<keyword evidence="1" id="KW-0677">Repeat</keyword>
<gene>
    <name evidence="4" type="ORF">BJX66DRAFT_26338</name>
</gene>
<keyword evidence="5" id="KW-1185">Reference proteome</keyword>
<evidence type="ECO:0000256" key="3">
    <source>
        <dbReference type="PROSITE-ProRule" id="PRU00023"/>
    </source>
</evidence>
<keyword evidence="2 3" id="KW-0040">ANK repeat</keyword>
<dbReference type="Pfam" id="PF12796">
    <property type="entry name" value="Ank_2"/>
    <property type="match status" value="2"/>
</dbReference>
<evidence type="ECO:0000256" key="1">
    <source>
        <dbReference type="ARBA" id="ARBA00022737"/>
    </source>
</evidence>
<dbReference type="InterPro" id="IPR036770">
    <property type="entry name" value="Ankyrin_rpt-contain_sf"/>
</dbReference>
<dbReference type="Proteomes" id="UP001610563">
    <property type="component" value="Unassembled WGS sequence"/>
</dbReference>
<name>A0ABR4FU72_9EURO</name>
<protein>
    <submittedName>
        <fullName evidence="4">Ankyrin repeat-containing domain protein</fullName>
    </submittedName>
</protein>
<dbReference type="SMART" id="SM00248">
    <property type="entry name" value="ANK"/>
    <property type="match status" value="5"/>
</dbReference>
<feature type="repeat" description="ANK" evidence="3">
    <location>
        <begin position="271"/>
        <end position="297"/>
    </location>
</feature>
<proteinExistence type="predicted"/>
<comment type="caution">
    <text evidence="4">The sequence shown here is derived from an EMBL/GenBank/DDBJ whole genome shotgun (WGS) entry which is preliminary data.</text>
</comment>
<organism evidence="4 5">
    <name type="scientific">Aspergillus keveii</name>
    <dbReference type="NCBI Taxonomy" id="714993"/>
    <lineage>
        <taxon>Eukaryota</taxon>
        <taxon>Fungi</taxon>
        <taxon>Dikarya</taxon>
        <taxon>Ascomycota</taxon>
        <taxon>Pezizomycotina</taxon>
        <taxon>Eurotiomycetes</taxon>
        <taxon>Eurotiomycetidae</taxon>
        <taxon>Eurotiales</taxon>
        <taxon>Aspergillaceae</taxon>
        <taxon>Aspergillus</taxon>
        <taxon>Aspergillus subgen. Nidulantes</taxon>
    </lineage>
</organism>
<evidence type="ECO:0000256" key="2">
    <source>
        <dbReference type="ARBA" id="ARBA00023043"/>
    </source>
</evidence>
<dbReference type="PROSITE" id="PS50088">
    <property type="entry name" value="ANK_REPEAT"/>
    <property type="match status" value="2"/>
</dbReference>
<reference evidence="4 5" key="1">
    <citation type="submission" date="2024-07" db="EMBL/GenBank/DDBJ databases">
        <title>Section-level genome sequencing and comparative genomics of Aspergillus sections Usti and Cavernicolus.</title>
        <authorList>
            <consortium name="Lawrence Berkeley National Laboratory"/>
            <person name="Nybo J.L."/>
            <person name="Vesth T.C."/>
            <person name="Theobald S."/>
            <person name="Frisvad J.C."/>
            <person name="Larsen T.O."/>
            <person name="Kjaerboelling I."/>
            <person name="Rothschild-Mancinelli K."/>
            <person name="Lyhne E.K."/>
            <person name="Kogle M.E."/>
            <person name="Barry K."/>
            <person name="Clum A."/>
            <person name="Na H."/>
            <person name="Ledsgaard L."/>
            <person name="Lin J."/>
            <person name="Lipzen A."/>
            <person name="Kuo A."/>
            <person name="Riley R."/>
            <person name="Mondo S."/>
            <person name="Labutti K."/>
            <person name="Haridas S."/>
            <person name="Pangalinan J."/>
            <person name="Salamov A.A."/>
            <person name="Simmons B.A."/>
            <person name="Magnuson J.K."/>
            <person name="Chen J."/>
            <person name="Drula E."/>
            <person name="Henrissat B."/>
            <person name="Wiebenga A."/>
            <person name="Lubbers R.J."/>
            <person name="Gomes A.C."/>
            <person name="Makela M.R."/>
            <person name="Stajich J."/>
            <person name="Grigoriev I.V."/>
            <person name="Mortensen U.H."/>
            <person name="De Vries R.P."/>
            <person name="Baker S.E."/>
            <person name="Andersen M.R."/>
        </authorList>
    </citation>
    <scope>NUCLEOTIDE SEQUENCE [LARGE SCALE GENOMIC DNA]</scope>
    <source>
        <strain evidence="4 5">CBS 209.92</strain>
    </source>
</reference>
<dbReference type="PROSITE" id="PS50297">
    <property type="entry name" value="ANK_REP_REGION"/>
    <property type="match status" value="2"/>
</dbReference>
<dbReference type="InterPro" id="IPR002110">
    <property type="entry name" value="Ankyrin_rpt"/>
</dbReference>
<sequence length="486" mass="52006">MDPSPIITTLAPVLELNTNILENLQVAEDNVDSEKDKEALSNLYLAADHLSDLTIFVFTTLSVEQQALKNADTSAETVELITGFFSTLASIVKNIEEFSQLLCGRANNEDEDDSDDEEHVTLKFLQENPETIVGIREGIEGTSEALDVILSLTQVWLDVEHKATPAVLAHSLAILQDSIVTLDKANSSFSPDPKNPTAATPLSLRLTIDAQSIHSSISAAHPLAAAATTPPALRPGARNLFHTYVGMGDLDEVQALLDVDDGILARAPGPQGMYPVHYVAYCGHLEIMRLLVRHGAQAWAAAGPNGETPLFMAAAPGNLDIVRYLLSMGEEGKKKGERAGVDVDVNVDIMSDAHGATPLLSACDHGHLEVARFLAVKKKADPFLANKEGCSPLMKAVNAGHRGVVEMLVKEVDLEELAGAKDKGQRELAAARAFLEKGADSSLAPGVEKTPFQAALGRGMDAVLEHLFTEAMKVTSLENVDSDESD</sequence>
<evidence type="ECO:0000313" key="4">
    <source>
        <dbReference type="EMBL" id="KAL2786799.1"/>
    </source>
</evidence>
<evidence type="ECO:0000313" key="5">
    <source>
        <dbReference type="Proteomes" id="UP001610563"/>
    </source>
</evidence>
<accession>A0ABR4FU72</accession>
<dbReference type="PANTHER" id="PTHR24171">
    <property type="entry name" value="ANKYRIN REPEAT DOMAIN-CONTAINING PROTEIN 39-RELATED"/>
    <property type="match status" value="1"/>
</dbReference>
<dbReference type="Gene3D" id="1.25.40.20">
    <property type="entry name" value="Ankyrin repeat-containing domain"/>
    <property type="match status" value="1"/>
</dbReference>
<dbReference type="SUPFAM" id="SSF48403">
    <property type="entry name" value="Ankyrin repeat"/>
    <property type="match status" value="1"/>
</dbReference>
<feature type="repeat" description="ANK" evidence="3">
    <location>
        <begin position="305"/>
        <end position="337"/>
    </location>
</feature>
<dbReference type="EMBL" id="JBFTWV010000110">
    <property type="protein sequence ID" value="KAL2786799.1"/>
    <property type="molecule type" value="Genomic_DNA"/>
</dbReference>
<dbReference type="PANTHER" id="PTHR24171:SF9">
    <property type="entry name" value="ANKYRIN REPEAT DOMAIN-CONTAINING PROTEIN 39"/>
    <property type="match status" value="1"/>
</dbReference>